<proteinExistence type="predicted"/>
<dbReference type="EMBL" id="CP040098">
    <property type="protein sequence ID" value="QCQ20820.1"/>
    <property type="molecule type" value="Genomic_DNA"/>
</dbReference>
<accession>A0A4P8KZI2</accession>
<dbReference type="RefSeq" id="WP_137422790.1">
    <property type="nucleotide sequence ID" value="NZ_CP040098.1"/>
</dbReference>
<evidence type="ECO:0000313" key="1">
    <source>
        <dbReference type="EMBL" id="QCQ20820.1"/>
    </source>
</evidence>
<dbReference type="KEGG" id="dax:FDQ92_00555"/>
<organism evidence="1 2">
    <name type="scientific">Desulfoglaeba alkanexedens ALDC</name>
    <dbReference type="NCBI Taxonomy" id="980445"/>
    <lineage>
        <taxon>Bacteria</taxon>
        <taxon>Pseudomonadati</taxon>
        <taxon>Thermodesulfobacteriota</taxon>
        <taxon>Syntrophobacteria</taxon>
        <taxon>Syntrophobacterales</taxon>
        <taxon>Syntrophobacteraceae</taxon>
        <taxon>Desulfoglaeba</taxon>
    </lineage>
</organism>
<name>A0A4P8KZI2_9BACT</name>
<dbReference type="OrthoDB" id="5775264at2"/>
<evidence type="ECO:0000313" key="2">
    <source>
        <dbReference type="Proteomes" id="UP000298602"/>
    </source>
</evidence>
<dbReference type="Proteomes" id="UP000298602">
    <property type="component" value="Chromosome"/>
</dbReference>
<dbReference type="AlphaFoldDB" id="A0A4P8KZI2"/>
<protein>
    <submittedName>
        <fullName evidence="1">Uncharacterized protein</fullName>
    </submittedName>
</protein>
<sequence>MIAVKGYYRDGKITLLEPLPESVREAELNMIVLPAEEEGYVSPPAGEYLVRESTSEEEFKALGLRSFFGTQDDADVDWEDALQVVRQIVDRKDISSIHVPQDFGERLEVIIFPAQKENQKSADIEALIKLQEQSGFARRVLGDEKEDVWNNV</sequence>
<gene>
    <name evidence="1" type="ORF">FDQ92_00555</name>
</gene>
<reference evidence="1 2" key="2">
    <citation type="submission" date="2019-05" db="EMBL/GenBank/DDBJ databases">
        <authorList>
            <person name="Suflita J.M."/>
            <person name="Marks C.R."/>
        </authorList>
    </citation>
    <scope>NUCLEOTIDE SEQUENCE [LARGE SCALE GENOMIC DNA]</scope>
    <source>
        <strain evidence="1 2">ALDC</strain>
    </source>
</reference>
<reference evidence="1 2" key="1">
    <citation type="submission" date="2019-05" db="EMBL/GenBank/DDBJ databases">
        <title>The Complete Genome Sequence of the n-alkane-degrading Desulfoglaeba alkanexedens ALDC reveals multiple alkylsuccinate synthase gene clusters.</title>
        <authorList>
            <person name="Callaghan A.V."/>
            <person name="Davidova I.A."/>
            <person name="Duncan K.E."/>
            <person name="Morris B."/>
            <person name="McInerney M.J."/>
        </authorList>
    </citation>
    <scope>NUCLEOTIDE SEQUENCE [LARGE SCALE GENOMIC DNA]</scope>
    <source>
        <strain evidence="1 2">ALDC</strain>
    </source>
</reference>
<keyword evidence="2" id="KW-1185">Reference proteome</keyword>